<dbReference type="AlphaFoldDB" id="A0A0W8FUD4"/>
<comment type="caution">
    <text evidence="1">The sequence shown here is derived from an EMBL/GenBank/DDBJ whole genome shotgun (WGS) entry which is preliminary data.</text>
</comment>
<sequence length="264" mass="30801">MFMLTHTYFLQKFLTAADLKNVEPDIYVYNIVPDLLTIHPQISPAKTHNIQRSLQIPAQYSKSAYVMFHLLVDDLSHYGYICSDGHKDFDANSLGYSYLKGKHLINSILDLYKIIEKNISYEEAIYQSHLIIEMIYDLVILNQINSLKTIDLLVDSINYTTRNKMDEFVATINWLYDFKETDIDEIMKKASSYITKEGMEGIMNISGRINLYREKFGLKSNDQLFYDNVKSLFQYATDLIDDDESFLRETAQTIRNYGWLPTVI</sequence>
<accession>A0A0W8FUD4</accession>
<dbReference type="EMBL" id="LNQE01000845">
    <property type="protein sequence ID" value="KUG24490.1"/>
    <property type="molecule type" value="Genomic_DNA"/>
</dbReference>
<organism evidence="1">
    <name type="scientific">hydrocarbon metagenome</name>
    <dbReference type="NCBI Taxonomy" id="938273"/>
    <lineage>
        <taxon>unclassified sequences</taxon>
        <taxon>metagenomes</taxon>
        <taxon>ecological metagenomes</taxon>
    </lineage>
</organism>
<evidence type="ECO:0000313" key="1">
    <source>
        <dbReference type="EMBL" id="KUG24490.1"/>
    </source>
</evidence>
<reference evidence="1" key="1">
    <citation type="journal article" date="2015" name="Proc. Natl. Acad. Sci. U.S.A.">
        <title>Networks of energetic and metabolic interactions define dynamics in microbial communities.</title>
        <authorList>
            <person name="Embree M."/>
            <person name="Liu J.K."/>
            <person name="Al-Bassam M.M."/>
            <person name="Zengler K."/>
        </authorList>
    </citation>
    <scope>NUCLEOTIDE SEQUENCE</scope>
</reference>
<protein>
    <submittedName>
        <fullName evidence="1">Uncharacterized protein</fullName>
    </submittedName>
</protein>
<proteinExistence type="predicted"/>
<name>A0A0W8FUD4_9ZZZZ</name>
<gene>
    <name evidence="1" type="ORF">ASZ90_005703</name>
</gene>